<dbReference type="AlphaFoldDB" id="A0A5C5VIS5"/>
<feature type="compositionally biased region" description="Basic and acidic residues" evidence="1">
    <location>
        <begin position="117"/>
        <end position="127"/>
    </location>
</feature>
<evidence type="ECO:0000313" key="2">
    <source>
        <dbReference type="EMBL" id="TWT37810.1"/>
    </source>
</evidence>
<comment type="caution">
    <text evidence="2">The sequence shown here is derived from an EMBL/GenBank/DDBJ whole genome shotgun (WGS) entry which is preliminary data.</text>
</comment>
<protein>
    <submittedName>
        <fullName evidence="2">Uncharacterized protein</fullName>
    </submittedName>
</protein>
<feature type="compositionally biased region" description="Polar residues" evidence="1">
    <location>
        <begin position="44"/>
        <end position="56"/>
    </location>
</feature>
<sequence length="233" mass="23899">MLLTLTRLGCCGVAVGCGWLAATCGPALGQTFTGRPSAPFRTTLATTQKPKPTGASNPAGVGWGAPASRRPAFNPYEKRLHYDLHRPTSPGFATPGVVHGSSGRQAPSGAPPGTKAWWERRKPEVIKRQNLGPSVARPSTAPPPTSQPPKMLSGPSDFKAAPGAGRASLGAIDLGGALNGGKLFGGAASPTIAKPIEFRTPALDLAPLNLQPLDLTPLQGGLRPLVDTPSLAD</sequence>
<reference evidence="2 3" key="1">
    <citation type="submission" date="2019-02" db="EMBL/GenBank/DDBJ databases">
        <title>Deep-cultivation of Planctomycetes and their phenomic and genomic characterization uncovers novel biology.</title>
        <authorList>
            <person name="Wiegand S."/>
            <person name="Jogler M."/>
            <person name="Boedeker C."/>
            <person name="Pinto D."/>
            <person name="Vollmers J."/>
            <person name="Rivas-Marin E."/>
            <person name="Kohn T."/>
            <person name="Peeters S.H."/>
            <person name="Heuer A."/>
            <person name="Rast P."/>
            <person name="Oberbeckmann S."/>
            <person name="Bunk B."/>
            <person name="Jeske O."/>
            <person name="Meyerdierks A."/>
            <person name="Storesund J.E."/>
            <person name="Kallscheuer N."/>
            <person name="Luecker S."/>
            <person name="Lage O.M."/>
            <person name="Pohl T."/>
            <person name="Merkel B.J."/>
            <person name="Hornburger P."/>
            <person name="Mueller R.-W."/>
            <person name="Bruemmer F."/>
            <person name="Labrenz M."/>
            <person name="Spormann A.M."/>
            <person name="Op Den Camp H."/>
            <person name="Overmann J."/>
            <person name="Amann R."/>
            <person name="Jetten M.S.M."/>
            <person name="Mascher T."/>
            <person name="Medema M.H."/>
            <person name="Devos D.P."/>
            <person name="Kaster A.-K."/>
            <person name="Ovreas L."/>
            <person name="Rohde M."/>
            <person name="Galperin M.Y."/>
            <person name="Jogler C."/>
        </authorList>
    </citation>
    <scope>NUCLEOTIDE SEQUENCE [LARGE SCALE GENOMIC DNA]</scope>
    <source>
        <strain evidence="2 3">KOR34</strain>
    </source>
</reference>
<dbReference type="Proteomes" id="UP000316714">
    <property type="component" value="Unassembled WGS sequence"/>
</dbReference>
<gene>
    <name evidence="2" type="ORF">KOR34_27740</name>
</gene>
<accession>A0A5C5VIS5</accession>
<dbReference type="RefSeq" id="WP_146565115.1">
    <property type="nucleotide sequence ID" value="NZ_SIHJ01000001.1"/>
</dbReference>
<name>A0A5C5VIS5_9BACT</name>
<keyword evidence="3" id="KW-1185">Reference proteome</keyword>
<evidence type="ECO:0000313" key="3">
    <source>
        <dbReference type="Proteomes" id="UP000316714"/>
    </source>
</evidence>
<feature type="region of interest" description="Disordered" evidence="1">
    <location>
        <begin position="44"/>
        <end position="70"/>
    </location>
</feature>
<organism evidence="2 3">
    <name type="scientific">Posidoniimonas corsicana</name>
    <dbReference type="NCBI Taxonomy" id="1938618"/>
    <lineage>
        <taxon>Bacteria</taxon>
        <taxon>Pseudomonadati</taxon>
        <taxon>Planctomycetota</taxon>
        <taxon>Planctomycetia</taxon>
        <taxon>Pirellulales</taxon>
        <taxon>Lacipirellulaceae</taxon>
        <taxon>Posidoniimonas</taxon>
    </lineage>
</organism>
<dbReference type="EMBL" id="SIHJ01000001">
    <property type="protein sequence ID" value="TWT37810.1"/>
    <property type="molecule type" value="Genomic_DNA"/>
</dbReference>
<evidence type="ECO:0000256" key="1">
    <source>
        <dbReference type="SAM" id="MobiDB-lite"/>
    </source>
</evidence>
<proteinExistence type="predicted"/>
<feature type="region of interest" description="Disordered" evidence="1">
    <location>
        <begin position="86"/>
        <end position="162"/>
    </location>
</feature>